<evidence type="ECO:0000259" key="1">
    <source>
        <dbReference type="Pfam" id="PF06722"/>
    </source>
</evidence>
<dbReference type="CDD" id="cd03784">
    <property type="entry name" value="GT1_Gtf-like"/>
    <property type="match status" value="1"/>
</dbReference>
<dbReference type="Gene3D" id="3.40.50.2000">
    <property type="entry name" value="Glycogen Phosphorylase B"/>
    <property type="match status" value="2"/>
</dbReference>
<reference evidence="2 3" key="1">
    <citation type="submission" date="2014-12" db="EMBL/GenBank/DDBJ databases">
        <title>Genomes of Geoalkalibacter ferrihydriticus and Geoalkalibacter subterraneus, two haloalkaliphilic metal-reducing members of the Geobacteraceae.</title>
        <authorList>
            <person name="Badalamenti J.P."/>
            <person name="Torres C.I."/>
            <person name="Krajmalnik-Brown R."/>
            <person name="Bond D.R."/>
        </authorList>
    </citation>
    <scope>NUCLEOTIDE SEQUENCE [LARGE SCALE GENOMIC DNA]</scope>
    <source>
        <strain evidence="2 3">DSM 17813</strain>
    </source>
</reference>
<proteinExistence type="predicted"/>
<dbReference type="GO" id="GO:0008194">
    <property type="term" value="F:UDP-glycosyltransferase activity"/>
    <property type="evidence" value="ECO:0007669"/>
    <property type="project" value="InterPro"/>
</dbReference>
<protein>
    <recommendedName>
        <fullName evidence="1">Erythromycin biosynthesis protein CIII-like C-terminal domain-containing protein</fullName>
    </recommendedName>
</protein>
<keyword evidence="3" id="KW-1185">Reference proteome</keyword>
<organism evidence="2 3">
    <name type="scientific">Geoalkalibacter ferrihydriticus DSM 17813</name>
    <dbReference type="NCBI Taxonomy" id="1121915"/>
    <lineage>
        <taxon>Bacteria</taxon>
        <taxon>Pseudomonadati</taxon>
        <taxon>Thermodesulfobacteriota</taxon>
        <taxon>Desulfuromonadia</taxon>
        <taxon>Desulfuromonadales</taxon>
        <taxon>Geoalkalibacteraceae</taxon>
        <taxon>Geoalkalibacter</taxon>
    </lineage>
</organism>
<dbReference type="InterPro" id="IPR002213">
    <property type="entry name" value="UDP_glucos_trans"/>
</dbReference>
<dbReference type="Proteomes" id="UP000035068">
    <property type="component" value="Unassembled WGS sequence"/>
</dbReference>
<dbReference type="PANTHER" id="PTHR21015">
    <property type="entry name" value="UDP-N-ACETYLGLUCOSAMINE--N-ACETYLMURAMYL-(PENTAPEPTIDE) PYROPHOSPHORYL-UNDECAPRENOL N-ACETYLGLUCOSAMINE TRANSFERASE 1"/>
    <property type="match status" value="1"/>
</dbReference>
<accession>A0A0C2EB77</accession>
<comment type="caution">
    <text evidence="2">The sequence shown here is derived from an EMBL/GenBank/DDBJ whole genome shotgun (WGS) entry which is preliminary data.</text>
</comment>
<dbReference type="Pfam" id="PF06722">
    <property type="entry name" value="EryCIII-like_C"/>
    <property type="match status" value="1"/>
</dbReference>
<dbReference type="InterPro" id="IPR010610">
    <property type="entry name" value="EryCIII-like_C"/>
</dbReference>
<dbReference type="RefSeq" id="WP_040100659.1">
    <property type="nucleotide sequence ID" value="NZ_JWJD01000007.1"/>
</dbReference>
<feature type="domain" description="Erythromycin biosynthesis protein CIII-like C-terminal" evidence="1">
    <location>
        <begin position="276"/>
        <end position="401"/>
    </location>
</feature>
<dbReference type="GO" id="GO:0016758">
    <property type="term" value="F:hexosyltransferase activity"/>
    <property type="evidence" value="ECO:0007669"/>
    <property type="project" value="UniProtKB-ARBA"/>
</dbReference>
<dbReference type="SUPFAM" id="SSF53756">
    <property type="entry name" value="UDP-Glycosyltransferase/glycogen phosphorylase"/>
    <property type="match status" value="1"/>
</dbReference>
<name>A0A0C2EB77_9BACT</name>
<sequence>MRILCLPYTPTLSHVSRLLVVARALRDRGHEVLFAGSGPDTKSHFIEEEGFATLPFYQIDPKDLFGRIRDGKMRFVAEDELEKMILSDREIYREVNPDLVLSDGRFSSMISAGIEKIAHAAIVNVSSTEYRALPYVPFFERLPEKLARRLDPLNLWLEMQLFDTVANAFKKWSKKHSLAKTVTATNCLTGNDLTLMADIEDYFPTRHLPFDYHYVGPLTWQKGVPLPDWWPPQTAGKSLIYITMGTTWVGGSFENLYNLVRDQGLAAIITTGGQLKDAAARGLKTVPGEVYLEEFIAGEEAMKVCDLVVCHGGNGTIYQALEQGRPIIGIPTIPDQDFNMRRVEALGLGIKVAPADLEKNPQQLFAAIRRVLDTPSYREKALAFSKKLQGLNPAEKAADLIEHQFSRKAP</sequence>
<dbReference type="AlphaFoldDB" id="A0A0C2EB77"/>
<evidence type="ECO:0000313" key="2">
    <source>
        <dbReference type="EMBL" id="KIH75853.1"/>
    </source>
</evidence>
<dbReference type="PANTHER" id="PTHR21015:SF22">
    <property type="entry name" value="GLYCOSYLTRANSFERASE"/>
    <property type="match status" value="1"/>
</dbReference>
<evidence type="ECO:0000313" key="3">
    <source>
        <dbReference type="Proteomes" id="UP000035068"/>
    </source>
</evidence>
<dbReference type="EMBL" id="JWJD01000007">
    <property type="protein sequence ID" value="KIH75853.1"/>
    <property type="molecule type" value="Genomic_DNA"/>
</dbReference>
<gene>
    <name evidence="2" type="ORF">GFER_14830</name>
</gene>